<reference evidence="1 2" key="1">
    <citation type="submission" date="2019-04" db="EMBL/GenBank/DDBJ databases">
        <title>Draft genome of the big-headed turtle Platysternon megacephalum.</title>
        <authorList>
            <person name="Gong S."/>
        </authorList>
    </citation>
    <scope>NUCLEOTIDE SEQUENCE [LARGE SCALE GENOMIC DNA]</scope>
    <source>
        <strain evidence="1">DO16091913</strain>
        <tissue evidence="1">Muscle</tissue>
    </source>
</reference>
<reference evidence="1 2" key="2">
    <citation type="submission" date="2019-04" db="EMBL/GenBank/DDBJ databases">
        <title>The genome sequence of big-headed turtle.</title>
        <authorList>
            <person name="Gong S."/>
        </authorList>
    </citation>
    <scope>NUCLEOTIDE SEQUENCE [LARGE SCALE GENOMIC DNA]</scope>
    <source>
        <strain evidence="1">DO16091913</strain>
        <tissue evidence="1">Muscle</tissue>
    </source>
</reference>
<dbReference type="OrthoDB" id="9048375at2759"/>
<name>A0A4D9DKA4_9SAUR</name>
<evidence type="ECO:0000313" key="2">
    <source>
        <dbReference type="Proteomes" id="UP000297703"/>
    </source>
</evidence>
<organism evidence="1 2">
    <name type="scientific">Platysternon megacephalum</name>
    <name type="common">big-headed turtle</name>
    <dbReference type="NCBI Taxonomy" id="55544"/>
    <lineage>
        <taxon>Eukaryota</taxon>
        <taxon>Metazoa</taxon>
        <taxon>Chordata</taxon>
        <taxon>Craniata</taxon>
        <taxon>Vertebrata</taxon>
        <taxon>Euteleostomi</taxon>
        <taxon>Archelosauria</taxon>
        <taxon>Testudinata</taxon>
        <taxon>Testudines</taxon>
        <taxon>Cryptodira</taxon>
        <taxon>Durocryptodira</taxon>
        <taxon>Testudinoidea</taxon>
        <taxon>Platysternidae</taxon>
        <taxon>Platysternon</taxon>
    </lineage>
</organism>
<keyword evidence="1" id="KW-0808">Transferase</keyword>
<dbReference type="Proteomes" id="UP000297703">
    <property type="component" value="Unassembled WGS sequence"/>
</dbReference>
<evidence type="ECO:0000313" key="1">
    <source>
        <dbReference type="EMBL" id="TFJ96089.1"/>
    </source>
</evidence>
<dbReference type="GO" id="GO:0016301">
    <property type="term" value="F:kinase activity"/>
    <property type="evidence" value="ECO:0007669"/>
    <property type="project" value="UniProtKB-KW"/>
</dbReference>
<comment type="caution">
    <text evidence="1">The sequence shown here is derived from an EMBL/GenBank/DDBJ whole genome shotgun (WGS) entry which is preliminary data.</text>
</comment>
<keyword evidence="1" id="KW-0418">Kinase</keyword>
<accession>A0A4D9DKA4</accession>
<keyword evidence="2" id="KW-1185">Reference proteome</keyword>
<dbReference type="EMBL" id="QXTE01000801">
    <property type="protein sequence ID" value="TFJ96089.1"/>
    <property type="molecule type" value="Genomic_DNA"/>
</dbReference>
<gene>
    <name evidence="1" type="ORF">DR999_PMT22148</name>
</gene>
<proteinExistence type="predicted"/>
<protein>
    <submittedName>
        <fullName evidence="1">Thymidylate kinase</fullName>
    </submittedName>
</protein>
<dbReference type="AlphaFoldDB" id="A0A4D9DKA4"/>
<sequence length="63" mass="7056">MQRVARWRRQLHVMHRLGELHQDATSLQLAREPLADLNDSLGAQGPARYLHRALQGGVCGWGG</sequence>